<dbReference type="RefSeq" id="WP_090839826.1">
    <property type="nucleotide sequence ID" value="NZ_CANKYB010000005.1"/>
</dbReference>
<dbReference type="Pfam" id="PF04977">
    <property type="entry name" value="DivIC"/>
    <property type="match status" value="1"/>
</dbReference>
<name>A0A1I3PJZ1_9FLAO</name>
<dbReference type="InterPro" id="IPR007060">
    <property type="entry name" value="FtsL/DivIC"/>
</dbReference>
<dbReference type="Proteomes" id="UP000199559">
    <property type="component" value="Unassembled WGS sequence"/>
</dbReference>
<dbReference type="STRING" id="1144750.SAMN05443431_105159"/>
<proteinExistence type="predicted"/>
<keyword evidence="1" id="KW-0812">Transmembrane</keyword>
<keyword evidence="3" id="KW-1185">Reference proteome</keyword>
<gene>
    <name evidence="2" type="ORF">SAMN05443431_105159</name>
</gene>
<keyword evidence="1" id="KW-1133">Transmembrane helix</keyword>
<dbReference type="AlphaFoldDB" id="A0A1I3PJZ1"/>
<reference evidence="3" key="1">
    <citation type="submission" date="2016-10" db="EMBL/GenBank/DDBJ databases">
        <authorList>
            <person name="Varghese N."/>
            <person name="Submissions S."/>
        </authorList>
    </citation>
    <scope>NUCLEOTIDE SEQUENCE [LARGE SCALE GENOMIC DNA]</scope>
    <source>
        <strain evidence="3">DSM 28881</strain>
    </source>
</reference>
<evidence type="ECO:0000256" key="1">
    <source>
        <dbReference type="SAM" id="Phobius"/>
    </source>
</evidence>
<sequence>MKWYKNIYIIILIMFGVWMVFFDTNSLLSHNEVNQERNKLEDEKTYYRKEIVKDKKAIKKLTNEDGLETFAREKYYMKKENEDIYIIEYADSLKTKNNE</sequence>
<organism evidence="2 3">
    <name type="scientific">Olleya namhaensis</name>
    <dbReference type="NCBI Taxonomy" id="1144750"/>
    <lineage>
        <taxon>Bacteria</taxon>
        <taxon>Pseudomonadati</taxon>
        <taxon>Bacteroidota</taxon>
        <taxon>Flavobacteriia</taxon>
        <taxon>Flavobacteriales</taxon>
        <taxon>Flavobacteriaceae</taxon>
    </lineage>
</organism>
<keyword evidence="1" id="KW-0472">Membrane</keyword>
<evidence type="ECO:0000313" key="3">
    <source>
        <dbReference type="Proteomes" id="UP000199559"/>
    </source>
</evidence>
<feature type="transmembrane region" description="Helical" evidence="1">
    <location>
        <begin position="7"/>
        <end position="28"/>
    </location>
</feature>
<protein>
    <submittedName>
        <fullName evidence="2">Septum formation initiator</fullName>
    </submittedName>
</protein>
<dbReference type="EMBL" id="FORM01000005">
    <property type="protein sequence ID" value="SFJ21994.1"/>
    <property type="molecule type" value="Genomic_DNA"/>
</dbReference>
<evidence type="ECO:0000313" key="2">
    <source>
        <dbReference type="EMBL" id="SFJ21994.1"/>
    </source>
</evidence>
<accession>A0A1I3PJZ1</accession>